<dbReference type="AlphaFoldDB" id="A0A921L9L1"/>
<sequence>MELQDNYTRLYRWIKQRHHLVKNKLPPTIGVLDSDGYDDPIRFLDLSPLEQVVLVTWVLNTLAPSKGINYADDSYSLKHYFSDSGCGFYIMNGMFKGAMLVTGFKVADKQSKNWCFNIKPSSTTNLYRTKANIIDKKIKY</sequence>
<name>A0A921L9L1_9LACO</name>
<proteinExistence type="predicted"/>
<dbReference type="Proteomes" id="UP000747013">
    <property type="component" value="Unassembled WGS sequence"/>
</dbReference>
<reference evidence="1" key="1">
    <citation type="journal article" date="2021" name="PeerJ">
        <title>Extensive microbial diversity within the chicken gut microbiome revealed by metagenomics and culture.</title>
        <authorList>
            <person name="Gilroy R."/>
            <person name="Ravi A."/>
            <person name="Getino M."/>
            <person name="Pursley I."/>
            <person name="Horton D.L."/>
            <person name="Alikhan N.F."/>
            <person name="Baker D."/>
            <person name="Gharbi K."/>
            <person name="Hall N."/>
            <person name="Watson M."/>
            <person name="Adriaenssens E.M."/>
            <person name="Foster-Nyarko E."/>
            <person name="Jarju S."/>
            <person name="Secka A."/>
            <person name="Antonio M."/>
            <person name="Oren A."/>
            <person name="Chaudhuri R.R."/>
            <person name="La Ragione R."/>
            <person name="Hildebrand F."/>
            <person name="Pallen M.J."/>
        </authorList>
    </citation>
    <scope>NUCLEOTIDE SEQUENCE</scope>
    <source>
        <strain evidence="1">7886</strain>
    </source>
</reference>
<reference evidence="1" key="2">
    <citation type="submission" date="2021-09" db="EMBL/GenBank/DDBJ databases">
        <authorList>
            <person name="Gilroy R."/>
        </authorList>
    </citation>
    <scope>NUCLEOTIDE SEQUENCE</scope>
    <source>
        <strain evidence="1">7886</strain>
    </source>
</reference>
<organism evidence="1 2">
    <name type="scientific">Companilactobacillus farciminis</name>
    <dbReference type="NCBI Taxonomy" id="1612"/>
    <lineage>
        <taxon>Bacteria</taxon>
        <taxon>Bacillati</taxon>
        <taxon>Bacillota</taxon>
        <taxon>Bacilli</taxon>
        <taxon>Lactobacillales</taxon>
        <taxon>Lactobacillaceae</taxon>
        <taxon>Companilactobacillus</taxon>
    </lineage>
</organism>
<protein>
    <submittedName>
        <fullName evidence="1">Uncharacterized protein</fullName>
    </submittedName>
</protein>
<dbReference type="EMBL" id="DYWC01000177">
    <property type="protein sequence ID" value="HJF87330.1"/>
    <property type="molecule type" value="Genomic_DNA"/>
</dbReference>
<gene>
    <name evidence="1" type="ORF">K8V88_07815</name>
</gene>
<comment type="caution">
    <text evidence="1">The sequence shown here is derived from an EMBL/GenBank/DDBJ whole genome shotgun (WGS) entry which is preliminary data.</text>
</comment>
<evidence type="ECO:0000313" key="1">
    <source>
        <dbReference type="EMBL" id="HJF87330.1"/>
    </source>
</evidence>
<accession>A0A921L9L1</accession>
<evidence type="ECO:0000313" key="2">
    <source>
        <dbReference type="Proteomes" id="UP000747013"/>
    </source>
</evidence>